<comment type="caution">
    <text evidence="1">The sequence shown here is derived from an EMBL/GenBank/DDBJ whole genome shotgun (WGS) entry which is preliminary data.</text>
</comment>
<sequence length="256" mass="26913">MSAAGARCGLFSPSLSGALDAGRAQARGAALRAGASVDQLNGVQQRAHAKAASVPCGSKDLTTAANRVRKAFEGYALLQRMNYPGDRASWQADRASSATIPFWRLSQTAGFGGDRLVFGLAGRNTELLAVATFADGARPYTARLVMRDPSLTLGPYLRARAGGGLADNAAPRAASRMFAPETRDAAPAPTLLPTGAKTGMSFRFPREAADAIAQLDPREAITIEFVIQARGGQEIVRRAYVEVGDFAAGRAFLRVS</sequence>
<accession>A0A6G4QUD1</accession>
<evidence type="ECO:0000313" key="1">
    <source>
        <dbReference type="EMBL" id="NGM49047.1"/>
    </source>
</evidence>
<reference evidence="1" key="1">
    <citation type="submission" date="2020-02" db="EMBL/GenBank/DDBJ databases">
        <authorList>
            <person name="Gao J."/>
            <person name="Sun J."/>
        </authorList>
    </citation>
    <scope>NUCLEOTIDE SEQUENCE</scope>
    <source>
        <strain evidence="1">602-2</strain>
    </source>
</reference>
<organism evidence="1">
    <name type="scientific">Caulobacter sp. 602-2</name>
    <dbReference type="NCBI Taxonomy" id="2710887"/>
    <lineage>
        <taxon>Bacteria</taxon>
        <taxon>Pseudomonadati</taxon>
        <taxon>Pseudomonadota</taxon>
        <taxon>Alphaproteobacteria</taxon>
        <taxon>Caulobacterales</taxon>
        <taxon>Caulobacteraceae</taxon>
        <taxon>Caulobacter</taxon>
    </lineage>
</organism>
<dbReference type="EMBL" id="JAAKGT010000002">
    <property type="protein sequence ID" value="NGM49047.1"/>
    <property type="molecule type" value="Genomic_DNA"/>
</dbReference>
<dbReference type="AlphaFoldDB" id="A0A6G4QUD1"/>
<protein>
    <submittedName>
        <fullName evidence="1">Uncharacterized protein</fullName>
    </submittedName>
</protein>
<name>A0A6G4QUD1_9CAUL</name>
<proteinExistence type="predicted"/>
<gene>
    <name evidence="1" type="ORF">G5B46_05450</name>
</gene>